<dbReference type="OrthoDB" id="564699at2"/>
<dbReference type="AlphaFoldDB" id="A0A327XG93"/>
<dbReference type="Proteomes" id="UP000249165">
    <property type="component" value="Unassembled WGS sequence"/>
</dbReference>
<proteinExistence type="predicted"/>
<name>A0A327XG93_9RHOB</name>
<organism evidence="1 2">
    <name type="scientific">Salipiger aestuarii</name>
    <dbReference type="NCBI Taxonomy" id="568098"/>
    <lineage>
        <taxon>Bacteria</taxon>
        <taxon>Pseudomonadati</taxon>
        <taxon>Pseudomonadota</taxon>
        <taxon>Alphaproteobacteria</taxon>
        <taxon>Rhodobacterales</taxon>
        <taxon>Roseobacteraceae</taxon>
        <taxon>Salipiger</taxon>
    </lineage>
</organism>
<dbReference type="EMBL" id="QLMG01000091">
    <property type="protein sequence ID" value="RAK07810.1"/>
    <property type="molecule type" value="Genomic_DNA"/>
</dbReference>
<keyword evidence="2" id="KW-1185">Reference proteome</keyword>
<dbReference type="RefSeq" id="WP_111551411.1">
    <property type="nucleotide sequence ID" value="NZ_LIQE01000107.1"/>
</dbReference>
<dbReference type="InterPro" id="IPR021251">
    <property type="entry name" value="DUF2793"/>
</dbReference>
<sequence>MSEITPRLGLPCIQPSQAQKHVTHNEALTQLDTLVQMRVESFGAVTPPTAPDAGETHALGTGATDAWAGHDGQLATWDGGAWTFLVPLDGWCAWGLAEGELRSWTGSAWTALAGGISGDSVAMLGINASADTTNRLTVSADATLLNNAGSDHRLVLNKAAGEDTASLLYQSGWTGHAEMGLAGDTDFHLKVSADGSAWTEALVVDAATGHVSGAAVQDSATDTTPGRLARADHAYGPGNLVGTVTQAGGIPTGAVIESGSNASGAYVRYADGTQICSATVTTSGSGATVCAWAAHFVAGPRVTVSGKGSAAIIATSSAASETGTDLYAFNAGGGQASAEVEVIAMGRWF</sequence>
<reference evidence="1 2" key="1">
    <citation type="submission" date="2018-06" db="EMBL/GenBank/DDBJ databases">
        <title>Genomic Encyclopedia of Archaeal and Bacterial Type Strains, Phase II (KMG-II): from individual species to whole genera.</title>
        <authorList>
            <person name="Goeker M."/>
        </authorList>
    </citation>
    <scope>NUCLEOTIDE SEQUENCE [LARGE SCALE GENOMIC DNA]</scope>
    <source>
        <strain evidence="1 2">DSM 22011</strain>
    </source>
</reference>
<dbReference type="Pfam" id="PF10983">
    <property type="entry name" value="DUF2793"/>
    <property type="match status" value="1"/>
</dbReference>
<evidence type="ECO:0000313" key="2">
    <source>
        <dbReference type="Proteomes" id="UP000249165"/>
    </source>
</evidence>
<accession>A0A327XG93</accession>
<evidence type="ECO:0000313" key="1">
    <source>
        <dbReference type="EMBL" id="RAK07810.1"/>
    </source>
</evidence>
<protein>
    <submittedName>
        <fullName evidence="1">Uncharacterized protein DUF2793</fullName>
    </submittedName>
</protein>
<gene>
    <name evidence="1" type="ORF">ATI53_10911</name>
</gene>
<comment type="caution">
    <text evidence="1">The sequence shown here is derived from an EMBL/GenBank/DDBJ whole genome shotgun (WGS) entry which is preliminary data.</text>
</comment>